<accession>A0A5C8ZYD2</accession>
<feature type="chain" id="PRO_5023145365" evidence="1">
    <location>
        <begin position="22"/>
        <end position="91"/>
    </location>
</feature>
<comment type="caution">
    <text evidence="2">The sequence shown here is derived from an EMBL/GenBank/DDBJ whole genome shotgun (WGS) entry which is preliminary data.</text>
</comment>
<gene>
    <name evidence="2" type="ORF">FVW59_09395</name>
</gene>
<organism evidence="2 3">
    <name type="scientific">Parahaliea aestuarii</name>
    <dbReference type="NCBI Taxonomy" id="1852021"/>
    <lineage>
        <taxon>Bacteria</taxon>
        <taxon>Pseudomonadati</taxon>
        <taxon>Pseudomonadota</taxon>
        <taxon>Gammaproteobacteria</taxon>
        <taxon>Cellvibrionales</taxon>
        <taxon>Halieaceae</taxon>
        <taxon>Parahaliea</taxon>
    </lineage>
</organism>
<evidence type="ECO:0000313" key="3">
    <source>
        <dbReference type="Proteomes" id="UP000321933"/>
    </source>
</evidence>
<feature type="signal peptide" evidence="1">
    <location>
        <begin position="1"/>
        <end position="21"/>
    </location>
</feature>
<dbReference type="PROSITE" id="PS51257">
    <property type="entry name" value="PROKAR_LIPOPROTEIN"/>
    <property type="match status" value="1"/>
</dbReference>
<dbReference type="RefSeq" id="WP_148063984.1">
    <property type="nucleotide sequence ID" value="NZ_VRYZ01000003.1"/>
</dbReference>
<keyword evidence="3" id="KW-1185">Reference proteome</keyword>
<dbReference type="Proteomes" id="UP000321933">
    <property type="component" value="Unassembled WGS sequence"/>
</dbReference>
<sequence length="91" mass="9790">MVNKLRTSLLLACALALGACSDEPGSKGWCESKKEQPKSGWTADDAVTFASHCVFEATTVGSEAWCESLAEKPKGDWSSNEATDYAKHCVF</sequence>
<evidence type="ECO:0000256" key="1">
    <source>
        <dbReference type="SAM" id="SignalP"/>
    </source>
</evidence>
<evidence type="ECO:0000313" key="2">
    <source>
        <dbReference type="EMBL" id="TXS92612.1"/>
    </source>
</evidence>
<dbReference type="OrthoDB" id="5609437at2"/>
<dbReference type="AlphaFoldDB" id="A0A5C8ZYD2"/>
<proteinExistence type="predicted"/>
<keyword evidence="1" id="KW-0732">Signal</keyword>
<protein>
    <submittedName>
        <fullName evidence="2">DUF3012 domain-containing protein</fullName>
    </submittedName>
</protein>
<dbReference type="InterPro" id="IPR021379">
    <property type="entry name" value="DUF3012"/>
</dbReference>
<name>A0A5C8ZYD2_9GAMM</name>
<reference evidence="2 3" key="1">
    <citation type="submission" date="2019-08" db="EMBL/GenBank/DDBJ databases">
        <title>Parahaliea maris sp. nov., isolated from the surface seawater.</title>
        <authorList>
            <person name="Liu Y."/>
        </authorList>
    </citation>
    <scope>NUCLEOTIDE SEQUENCE [LARGE SCALE GENOMIC DNA]</scope>
    <source>
        <strain evidence="2 3">S2-26</strain>
    </source>
</reference>
<dbReference type="Pfam" id="PF11216">
    <property type="entry name" value="DUF3012"/>
    <property type="match status" value="2"/>
</dbReference>
<dbReference type="EMBL" id="VRYZ01000003">
    <property type="protein sequence ID" value="TXS92612.1"/>
    <property type="molecule type" value="Genomic_DNA"/>
</dbReference>